<evidence type="ECO:0000313" key="1">
    <source>
        <dbReference type="EMBL" id="MFG6448973.1"/>
    </source>
</evidence>
<comment type="caution">
    <text evidence="1">The sequence shown here is derived from an EMBL/GenBank/DDBJ whole genome shotgun (WGS) entry which is preliminary data.</text>
</comment>
<protein>
    <recommendedName>
        <fullName evidence="3">DUF4823 domain-containing protein</fullName>
    </recommendedName>
</protein>
<name>A0ABW7FXE6_9BURK</name>
<dbReference type="PROSITE" id="PS51257">
    <property type="entry name" value="PROKAR_LIPOPROTEIN"/>
    <property type="match status" value="1"/>
</dbReference>
<proteinExistence type="predicted"/>
<reference evidence="1 2" key="1">
    <citation type="submission" date="2024-08" db="EMBL/GenBank/DDBJ databases">
        <authorList>
            <person name="Lu H."/>
        </authorList>
    </citation>
    <scope>NUCLEOTIDE SEQUENCE [LARGE SCALE GENOMIC DNA]</scope>
    <source>
        <strain evidence="1 2">BYS180W</strain>
    </source>
</reference>
<keyword evidence="2" id="KW-1185">Reference proteome</keyword>
<organism evidence="1 2">
    <name type="scientific">Roseateles rivi</name>
    <dbReference type="NCBI Taxonomy" id="3299028"/>
    <lineage>
        <taxon>Bacteria</taxon>
        <taxon>Pseudomonadati</taxon>
        <taxon>Pseudomonadota</taxon>
        <taxon>Betaproteobacteria</taxon>
        <taxon>Burkholderiales</taxon>
        <taxon>Sphaerotilaceae</taxon>
        <taxon>Roseateles</taxon>
    </lineage>
</organism>
<evidence type="ECO:0000313" key="2">
    <source>
        <dbReference type="Proteomes" id="UP001606099"/>
    </source>
</evidence>
<dbReference type="RefSeq" id="WP_394461722.1">
    <property type="nucleotide sequence ID" value="NZ_JBIGHZ010000004.1"/>
</dbReference>
<gene>
    <name evidence="1" type="ORF">ACG0Z6_12095</name>
</gene>
<evidence type="ECO:0008006" key="3">
    <source>
        <dbReference type="Google" id="ProtNLM"/>
    </source>
</evidence>
<dbReference type="Proteomes" id="UP001606099">
    <property type="component" value="Unassembled WGS sequence"/>
</dbReference>
<dbReference type="EMBL" id="JBIGHZ010000004">
    <property type="protein sequence ID" value="MFG6448973.1"/>
    <property type="molecule type" value="Genomic_DNA"/>
</dbReference>
<sequence length="194" mass="21036">MKRISALAIVTVAALGLTGCLLPEKFEASVNFKPDGDYTYKYEGTAVHFLAAAAIRDKGGLPAKEEDALKREGEKAAKAPGVRKMAYTGNGRFDVQIEEAVKIGRQVSTLKIFNISRGKDGVFLLAVPPMKEKDRDQLRSLGIKVNGKAEVFLPGNAKVLEHNATGTPGLLSKSYSWKIGAVDDRPMIKFTLTQ</sequence>
<accession>A0ABW7FXE6</accession>